<name>A0ABR4QDJ2_9CEST</name>
<organism evidence="1 2">
    <name type="scientific">Taenia crassiceps</name>
    <dbReference type="NCBI Taxonomy" id="6207"/>
    <lineage>
        <taxon>Eukaryota</taxon>
        <taxon>Metazoa</taxon>
        <taxon>Spiralia</taxon>
        <taxon>Lophotrochozoa</taxon>
        <taxon>Platyhelminthes</taxon>
        <taxon>Cestoda</taxon>
        <taxon>Eucestoda</taxon>
        <taxon>Cyclophyllidea</taxon>
        <taxon>Taeniidae</taxon>
        <taxon>Taenia</taxon>
    </lineage>
</organism>
<keyword evidence="2" id="KW-1185">Reference proteome</keyword>
<proteinExistence type="predicted"/>
<evidence type="ECO:0000313" key="1">
    <source>
        <dbReference type="EMBL" id="KAL5107612.1"/>
    </source>
</evidence>
<protein>
    <submittedName>
        <fullName evidence="1">Uncharacterized protein</fullName>
    </submittedName>
</protein>
<reference evidence="1 2" key="1">
    <citation type="journal article" date="2022" name="Front. Cell. Infect. Microbiol.">
        <title>The Genomes of Two Strains of Taenia crassiceps the Animal Model for the Study of Human Cysticercosis.</title>
        <authorList>
            <person name="Bobes R.J."/>
            <person name="Estrada K."/>
            <person name="Rios-Valencia D.G."/>
            <person name="Calderon-Gallegos A."/>
            <person name="de la Torre P."/>
            <person name="Carrero J.C."/>
            <person name="Sanchez-Flores A."/>
            <person name="Laclette J.P."/>
        </authorList>
    </citation>
    <scope>NUCLEOTIDE SEQUENCE [LARGE SCALE GENOMIC DNA]</scope>
    <source>
        <strain evidence="1">WFUcys</strain>
    </source>
</reference>
<dbReference type="Proteomes" id="UP001651158">
    <property type="component" value="Unassembled WGS sequence"/>
</dbReference>
<dbReference type="EMBL" id="JAKROA010000004">
    <property type="protein sequence ID" value="KAL5107612.1"/>
    <property type="molecule type" value="Genomic_DNA"/>
</dbReference>
<gene>
    <name evidence="1" type="ORF">TcWFU_004098</name>
</gene>
<comment type="caution">
    <text evidence="1">The sequence shown here is derived from an EMBL/GenBank/DDBJ whole genome shotgun (WGS) entry which is preliminary data.</text>
</comment>
<sequence>MERELYGHCIVELPSGVFRSAFCTSAPGIQHRGRRVGHCDCAIMYACVCALPLPLVGIRIELRFWRSLPTQITPARVGTWTRGLQC</sequence>
<evidence type="ECO:0000313" key="2">
    <source>
        <dbReference type="Proteomes" id="UP001651158"/>
    </source>
</evidence>
<accession>A0ABR4QDJ2</accession>